<dbReference type="GeneID" id="38774328"/>
<gene>
    <name evidence="1" type="ORF">SCP_0102840</name>
</gene>
<dbReference type="InParanoid" id="A0A401G5G7"/>
<evidence type="ECO:0000313" key="2">
    <source>
        <dbReference type="Proteomes" id="UP000287166"/>
    </source>
</evidence>
<evidence type="ECO:0000313" key="1">
    <source>
        <dbReference type="EMBL" id="GBE77411.1"/>
    </source>
</evidence>
<accession>A0A401G5G7</accession>
<dbReference type="RefSeq" id="XP_027608324.1">
    <property type="nucleotide sequence ID" value="XM_027752523.1"/>
</dbReference>
<dbReference type="EMBL" id="BFAD01000001">
    <property type="protein sequence ID" value="GBE77411.1"/>
    <property type="molecule type" value="Genomic_DNA"/>
</dbReference>
<organism evidence="1 2">
    <name type="scientific">Sparassis crispa</name>
    <dbReference type="NCBI Taxonomy" id="139825"/>
    <lineage>
        <taxon>Eukaryota</taxon>
        <taxon>Fungi</taxon>
        <taxon>Dikarya</taxon>
        <taxon>Basidiomycota</taxon>
        <taxon>Agaricomycotina</taxon>
        <taxon>Agaricomycetes</taxon>
        <taxon>Polyporales</taxon>
        <taxon>Sparassidaceae</taxon>
        <taxon>Sparassis</taxon>
    </lineage>
</organism>
<dbReference type="AlphaFoldDB" id="A0A401G5G7"/>
<comment type="caution">
    <text evidence="1">The sequence shown here is derived from an EMBL/GenBank/DDBJ whole genome shotgun (WGS) entry which is preliminary data.</text>
</comment>
<dbReference type="Proteomes" id="UP000287166">
    <property type="component" value="Unassembled WGS sequence"/>
</dbReference>
<proteinExistence type="predicted"/>
<reference evidence="1 2" key="1">
    <citation type="journal article" date="2018" name="Sci. Rep.">
        <title>Genome sequence of the cauliflower mushroom Sparassis crispa (Hanabiratake) and its association with beneficial usage.</title>
        <authorList>
            <person name="Kiyama R."/>
            <person name="Furutani Y."/>
            <person name="Kawaguchi K."/>
            <person name="Nakanishi T."/>
        </authorList>
    </citation>
    <scope>NUCLEOTIDE SEQUENCE [LARGE SCALE GENOMIC DNA]</scope>
</reference>
<name>A0A401G5G7_9APHY</name>
<dbReference type="OrthoDB" id="9983560at2759"/>
<keyword evidence="2" id="KW-1185">Reference proteome</keyword>
<protein>
    <submittedName>
        <fullName evidence="1">Uncharacterized protein</fullName>
    </submittedName>
</protein>
<sequence length="94" mass="9646">MLCAHIAQAVGPELSLGTRLLTTDVFNMAEGCANLSSVVNDVLSFASPYVMAEGCANLSSVVNDVLSFASPYVVVIPSARQASPRGGGIRSGIC</sequence>